<evidence type="ECO:0000256" key="1">
    <source>
        <dbReference type="SAM" id="SignalP"/>
    </source>
</evidence>
<dbReference type="EMBL" id="PDNV01000010">
    <property type="protein sequence ID" value="PLC52916.1"/>
    <property type="molecule type" value="Genomic_DNA"/>
</dbReference>
<organism evidence="2 3">
    <name type="scientific">Pollutimonas nitritireducens</name>
    <dbReference type="NCBI Taxonomy" id="2045209"/>
    <lineage>
        <taxon>Bacteria</taxon>
        <taxon>Pseudomonadati</taxon>
        <taxon>Pseudomonadota</taxon>
        <taxon>Betaproteobacteria</taxon>
        <taxon>Burkholderiales</taxon>
        <taxon>Alcaligenaceae</taxon>
        <taxon>Pollutimonas</taxon>
    </lineage>
</organism>
<dbReference type="AlphaFoldDB" id="A0A2N4UD11"/>
<protein>
    <submittedName>
        <fullName evidence="2">TIGR03757 family integrating conjugative element protein</fullName>
    </submittedName>
</protein>
<name>A0A2N4UD11_9BURK</name>
<dbReference type="Pfam" id="PF07511">
    <property type="entry name" value="DUF1525"/>
    <property type="match status" value="1"/>
</dbReference>
<proteinExistence type="predicted"/>
<comment type="caution">
    <text evidence="2">The sequence shown here is derived from an EMBL/GenBank/DDBJ whole genome shotgun (WGS) entry which is preliminary data.</text>
</comment>
<sequence length="143" mass="15617">MLRSLSRTPAMCLPLAIALTAALFACTATAADVWIITDRQHPVQGAPDRLIELDAPARIEAELSADLPNDSRQAAELVQHRLKQGGPLLQQRLAGAYQGVADAWSLGITTIPAIVVDQRYVIYGESSLDQALTRIEQYRKEQP</sequence>
<keyword evidence="1" id="KW-0732">Signal</keyword>
<gene>
    <name evidence="2" type="ORF">CR155_16065</name>
</gene>
<reference evidence="2 3" key="1">
    <citation type="submission" date="2017-10" db="EMBL/GenBank/DDBJ databases">
        <title>Two draft genome sequences of Pusillimonas sp. strains isolated from a nitrate- and radionuclide-contaminated groundwater in Russia.</title>
        <authorList>
            <person name="Grouzdev D.S."/>
            <person name="Tourova T.P."/>
            <person name="Goeva M.A."/>
            <person name="Babich T.L."/>
            <person name="Sokolova D.S."/>
            <person name="Abdullin R."/>
            <person name="Poltaraus A.B."/>
            <person name="Toshchakov S.V."/>
            <person name="Nazina T.N."/>
        </authorList>
    </citation>
    <scope>NUCLEOTIDE SEQUENCE [LARGE SCALE GENOMIC DNA]</scope>
    <source>
        <strain evidence="2 3">JR1/69-2-13</strain>
    </source>
</reference>
<dbReference type="Proteomes" id="UP000234328">
    <property type="component" value="Unassembled WGS sequence"/>
</dbReference>
<feature type="chain" id="PRO_5014872220" evidence="1">
    <location>
        <begin position="31"/>
        <end position="143"/>
    </location>
</feature>
<dbReference type="RefSeq" id="WP_102071049.1">
    <property type="nucleotide sequence ID" value="NZ_PDNV01000010.1"/>
</dbReference>
<dbReference type="InterPro" id="IPR011090">
    <property type="entry name" value="Integr_conj_element_PFL4709"/>
</dbReference>
<dbReference type="OrthoDB" id="8448784at2"/>
<keyword evidence="3" id="KW-1185">Reference proteome</keyword>
<evidence type="ECO:0000313" key="3">
    <source>
        <dbReference type="Proteomes" id="UP000234328"/>
    </source>
</evidence>
<feature type="signal peptide" evidence="1">
    <location>
        <begin position="1"/>
        <end position="30"/>
    </location>
</feature>
<dbReference type="PROSITE" id="PS51257">
    <property type="entry name" value="PROKAR_LIPOPROTEIN"/>
    <property type="match status" value="1"/>
</dbReference>
<dbReference type="NCBIfam" id="TIGR03757">
    <property type="entry name" value="conj_TIGR03757"/>
    <property type="match status" value="1"/>
</dbReference>
<accession>A0A2N4UD11</accession>
<evidence type="ECO:0000313" key="2">
    <source>
        <dbReference type="EMBL" id="PLC52916.1"/>
    </source>
</evidence>